<gene>
    <name evidence="3" type="ORF">AAAT05_00175</name>
</gene>
<evidence type="ECO:0000259" key="2">
    <source>
        <dbReference type="Pfam" id="PF13635"/>
    </source>
</evidence>
<organism evidence="3 4">
    <name type="scientific">Paratractidigestivibacter faecalis</name>
    <dbReference type="NCBI Taxonomy" id="2292441"/>
    <lineage>
        <taxon>Bacteria</taxon>
        <taxon>Bacillati</taxon>
        <taxon>Actinomycetota</taxon>
        <taxon>Coriobacteriia</taxon>
        <taxon>Coriobacteriales</taxon>
        <taxon>Atopobiaceae</taxon>
        <taxon>Paratractidigestivibacter</taxon>
    </lineage>
</organism>
<feature type="domain" description="AAA" evidence="1">
    <location>
        <begin position="21"/>
        <end position="151"/>
    </location>
</feature>
<dbReference type="PANTHER" id="PTHR33295">
    <property type="entry name" value="ATPASE"/>
    <property type="match status" value="1"/>
</dbReference>
<proteinExistence type="predicted"/>
<accession>A0ABV1IEL3</accession>
<reference evidence="3 4" key="1">
    <citation type="submission" date="2024-04" db="EMBL/GenBank/DDBJ databases">
        <title>Human intestinal bacterial collection.</title>
        <authorList>
            <person name="Pauvert C."/>
            <person name="Hitch T.C.A."/>
            <person name="Clavel T."/>
        </authorList>
    </citation>
    <scope>NUCLEOTIDE SEQUENCE [LARGE SCALE GENOMIC DNA]</scope>
    <source>
        <strain evidence="3 4">CLA-AA-H197</strain>
    </source>
</reference>
<keyword evidence="4" id="KW-1185">Reference proteome</keyword>
<dbReference type="PANTHER" id="PTHR33295:SF7">
    <property type="entry name" value="ATPASE"/>
    <property type="match status" value="1"/>
</dbReference>
<dbReference type="Pfam" id="PF13173">
    <property type="entry name" value="AAA_14"/>
    <property type="match status" value="1"/>
</dbReference>
<evidence type="ECO:0000259" key="1">
    <source>
        <dbReference type="Pfam" id="PF13173"/>
    </source>
</evidence>
<dbReference type="Gene3D" id="3.40.50.300">
    <property type="entry name" value="P-loop containing nucleotide triphosphate hydrolases"/>
    <property type="match status" value="1"/>
</dbReference>
<dbReference type="SUPFAM" id="SSF52540">
    <property type="entry name" value="P-loop containing nucleoside triphosphate hydrolases"/>
    <property type="match status" value="1"/>
</dbReference>
<evidence type="ECO:0000313" key="4">
    <source>
        <dbReference type="Proteomes" id="UP001478817"/>
    </source>
</evidence>
<sequence length="437" mass="49928">MLERKISKRLLEWKSTKHSQGLLVTGARQVGKTFAIERFAREQYASSIKIDFVEQPDAVGIIAGARNLDDLVMRITALASEPLQEGKTLLFFDEVQRCGDSITWMRYLAADPRFDVIYSGSMLGVEAYDFRSLPVGTIDIVEMFPMDFEEFSWACGVLPTLWDVVRQCYAEEREVPDFIHERLIDCFYRYVLVGGMPEVVKTYVTTKDTQAMRARQKSILDACRADITRYVRDPEHSQRIKTIFNAVPAQLNKENRRFAVSGIDKTRRFLQLQPDFDWLENAGVVIPVRRVGDAAFPLGLQCENGQFKLYMSDCGLLFSTFGSQDVEDILLRAETLNLGLVFENAVAQELRAAGRDSLYYYSTRGRGEVDFLIEKRNLPEVVPVEVKSGKGFRRHASLDNLMRVENYHLKEARVLYPGNVMREGSVLYLPLYMTGLL</sequence>
<name>A0ABV1IEL3_9ACTN</name>
<protein>
    <submittedName>
        <fullName evidence="3">AAA family ATPase</fullName>
    </submittedName>
</protein>
<dbReference type="InterPro" id="IPR041682">
    <property type="entry name" value="AAA_14"/>
</dbReference>
<comment type="caution">
    <text evidence="3">The sequence shown here is derived from an EMBL/GenBank/DDBJ whole genome shotgun (WGS) entry which is preliminary data.</text>
</comment>
<evidence type="ECO:0000313" key="3">
    <source>
        <dbReference type="EMBL" id="MEQ2636770.1"/>
    </source>
</evidence>
<feature type="domain" description="DUF4143" evidence="2">
    <location>
        <begin position="226"/>
        <end position="389"/>
    </location>
</feature>
<dbReference type="InterPro" id="IPR025420">
    <property type="entry name" value="DUF4143"/>
</dbReference>
<dbReference type="Proteomes" id="UP001478817">
    <property type="component" value="Unassembled WGS sequence"/>
</dbReference>
<dbReference type="InterPro" id="IPR027417">
    <property type="entry name" value="P-loop_NTPase"/>
</dbReference>
<dbReference type="Pfam" id="PF13635">
    <property type="entry name" value="DUF4143"/>
    <property type="match status" value="1"/>
</dbReference>
<dbReference type="EMBL" id="JBBNGS010000001">
    <property type="protein sequence ID" value="MEQ2636770.1"/>
    <property type="molecule type" value="Genomic_DNA"/>
</dbReference>
<dbReference type="RefSeq" id="WP_349181133.1">
    <property type="nucleotide sequence ID" value="NZ_JBBNGS010000001.1"/>
</dbReference>